<accession>A0A8H3YDV5</accession>
<evidence type="ECO:0000313" key="13">
    <source>
        <dbReference type="EMBL" id="GHJ85613.1"/>
    </source>
</evidence>
<organism evidence="13 14">
    <name type="scientific">Naganishia liquefaciens</name>
    <dbReference type="NCBI Taxonomy" id="104408"/>
    <lineage>
        <taxon>Eukaryota</taxon>
        <taxon>Fungi</taxon>
        <taxon>Dikarya</taxon>
        <taxon>Basidiomycota</taxon>
        <taxon>Agaricomycotina</taxon>
        <taxon>Tremellomycetes</taxon>
        <taxon>Filobasidiales</taxon>
        <taxon>Filobasidiaceae</taxon>
        <taxon>Naganishia</taxon>
    </lineage>
</organism>
<evidence type="ECO:0000256" key="10">
    <source>
        <dbReference type="ARBA" id="ARBA00022989"/>
    </source>
</evidence>
<comment type="subcellular location">
    <subcellularLocation>
        <location evidence="2">Mitochondrion inner membrane</location>
        <topology evidence="2">Single-pass membrane protein</topology>
        <orientation evidence="2">Matrix side</orientation>
    </subcellularLocation>
</comment>
<dbReference type="InterPro" id="IPR017384">
    <property type="entry name" value="NADH_Ub_cplx-1_asu_su-1"/>
</dbReference>
<dbReference type="GO" id="GO:0005743">
    <property type="term" value="C:mitochondrial inner membrane"/>
    <property type="evidence" value="ECO:0007669"/>
    <property type="project" value="UniProtKB-SubCell"/>
</dbReference>
<dbReference type="EMBL" id="BLZA01000013">
    <property type="protein sequence ID" value="GHJ85613.1"/>
    <property type="molecule type" value="Genomic_DNA"/>
</dbReference>
<keyword evidence="7" id="KW-0812">Transmembrane</keyword>
<evidence type="ECO:0000256" key="3">
    <source>
        <dbReference type="ARBA" id="ARBA00009960"/>
    </source>
</evidence>
<evidence type="ECO:0000256" key="1">
    <source>
        <dbReference type="ARBA" id="ARBA00003195"/>
    </source>
</evidence>
<evidence type="ECO:0000256" key="5">
    <source>
        <dbReference type="ARBA" id="ARBA00022448"/>
    </source>
</evidence>
<keyword evidence="10" id="KW-1133">Transmembrane helix</keyword>
<keyword evidence="8" id="KW-0999">Mitochondrion inner membrane</keyword>
<dbReference type="PANTHER" id="PTHR17098:SF2">
    <property type="entry name" value="NADH DEHYDROGENASE [UBIQUINONE] 1 ALPHA SUBCOMPLEX SUBUNIT 1"/>
    <property type="match status" value="1"/>
</dbReference>
<evidence type="ECO:0000256" key="9">
    <source>
        <dbReference type="ARBA" id="ARBA00022982"/>
    </source>
</evidence>
<sequence>MPVPWEALIPFGLLTVCFGATGTLFNVAKRATNDGKPPRYNLDSWDHMMMARDERLTGSWRGQTSEPIAPAAFATNSAWGTEKIW</sequence>
<comment type="function">
    <text evidence="1">Accessory subunit of the mitochondrial membrane respiratory chain NADH dehydrogenase (Complex I), that is believed not to be involved in catalysis. Complex I functions in the transfer of electrons from NADH to the respiratory chain. The immediate electron acceptor for the enzyme is believed to be ubiquinone.</text>
</comment>
<evidence type="ECO:0000256" key="7">
    <source>
        <dbReference type="ARBA" id="ARBA00022692"/>
    </source>
</evidence>
<comment type="caution">
    <text evidence="13">The sequence shown here is derived from an EMBL/GenBank/DDBJ whole genome shotgun (WGS) entry which is preliminary data.</text>
</comment>
<keyword evidence="11" id="KW-0496">Mitochondrion</keyword>
<protein>
    <recommendedName>
        <fullName evidence="4">NADH dehydrogenase [ubiquinone] 1 alpha subcomplex subunit 1</fullName>
    </recommendedName>
</protein>
<dbReference type="PANTHER" id="PTHR17098">
    <property type="entry name" value="NADH-UBIQUINONE OXIDOREDUCTASE MWFE SUBUNIT"/>
    <property type="match status" value="1"/>
</dbReference>
<name>A0A8H3YDV5_9TREE</name>
<evidence type="ECO:0000256" key="12">
    <source>
        <dbReference type="ARBA" id="ARBA00023136"/>
    </source>
</evidence>
<keyword evidence="6" id="KW-0679">Respiratory chain</keyword>
<keyword evidence="9" id="KW-0249">Electron transport</keyword>
<reference evidence="13" key="1">
    <citation type="submission" date="2020-07" db="EMBL/GenBank/DDBJ databases">
        <title>Draft Genome Sequence of a Deep-Sea Yeast, Naganishia (Cryptococcus) liquefaciens strain N6.</title>
        <authorList>
            <person name="Han Y.W."/>
            <person name="Kajitani R."/>
            <person name="Morimoto H."/>
            <person name="Parhat M."/>
            <person name="Tsubouchi H."/>
            <person name="Bakenova O."/>
            <person name="Ogata M."/>
            <person name="Argunhan B."/>
            <person name="Aoki R."/>
            <person name="Kajiwara S."/>
            <person name="Itoh T."/>
            <person name="Iwasaki H."/>
        </authorList>
    </citation>
    <scope>NUCLEOTIDE SEQUENCE</scope>
    <source>
        <strain evidence="13">N6</strain>
    </source>
</reference>
<proteinExistence type="inferred from homology"/>
<evidence type="ECO:0000256" key="2">
    <source>
        <dbReference type="ARBA" id="ARBA00004298"/>
    </source>
</evidence>
<keyword evidence="14" id="KW-1185">Reference proteome</keyword>
<dbReference type="Proteomes" id="UP000620104">
    <property type="component" value="Unassembled WGS sequence"/>
</dbReference>
<keyword evidence="5" id="KW-0813">Transport</keyword>
<dbReference type="Pfam" id="PF15879">
    <property type="entry name" value="MWFE"/>
    <property type="match status" value="1"/>
</dbReference>
<dbReference type="AlphaFoldDB" id="A0A8H3YDV5"/>
<evidence type="ECO:0000313" key="14">
    <source>
        <dbReference type="Proteomes" id="UP000620104"/>
    </source>
</evidence>
<keyword evidence="12" id="KW-0472">Membrane</keyword>
<evidence type="ECO:0000256" key="8">
    <source>
        <dbReference type="ARBA" id="ARBA00022792"/>
    </source>
</evidence>
<evidence type="ECO:0000256" key="6">
    <source>
        <dbReference type="ARBA" id="ARBA00022660"/>
    </source>
</evidence>
<dbReference type="OrthoDB" id="1920692at2759"/>
<comment type="similarity">
    <text evidence="3">Belongs to the complex I NDUFA1 subunit family.</text>
</comment>
<evidence type="ECO:0000256" key="4">
    <source>
        <dbReference type="ARBA" id="ARBA00016392"/>
    </source>
</evidence>
<gene>
    <name evidence="13" type="ORF">NliqN6_2015</name>
</gene>
<evidence type="ECO:0000256" key="11">
    <source>
        <dbReference type="ARBA" id="ARBA00023128"/>
    </source>
</evidence>